<keyword evidence="8" id="KW-1133">Transmembrane helix</keyword>
<evidence type="ECO:0000313" key="11">
    <source>
        <dbReference type="Proteomes" id="UP000095283"/>
    </source>
</evidence>
<evidence type="ECO:0000256" key="8">
    <source>
        <dbReference type="ARBA" id="ARBA00022989"/>
    </source>
</evidence>
<evidence type="ECO:0000256" key="9">
    <source>
        <dbReference type="ARBA" id="ARBA00023136"/>
    </source>
</evidence>
<keyword evidence="4" id="KW-0328">Glycosyltransferase</keyword>
<dbReference type="GO" id="GO:0015020">
    <property type="term" value="F:glucuronosyltransferase activity"/>
    <property type="evidence" value="ECO:0007669"/>
    <property type="project" value="UniProtKB-EC"/>
</dbReference>
<dbReference type="GO" id="GO:0016020">
    <property type="term" value="C:membrane"/>
    <property type="evidence" value="ECO:0007669"/>
    <property type="project" value="UniProtKB-SubCell"/>
</dbReference>
<dbReference type="WBParaSite" id="Hba_11280">
    <property type="protein sequence ID" value="Hba_11280"/>
    <property type="gene ID" value="Hba_11280"/>
</dbReference>
<comment type="subcellular location">
    <subcellularLocation>
        <location evidence="1">Membrane</location>
        <topology evidence="1">Multi-pass membrane protein</topology>
    </subcellularLocation>
</comment>
<evidence type="ECO:0000256" key="2">
    <source>
        <dbReference type="ARBA" id="ARBA00009995"/>
    </source>
</evidence>
<evidence type="ECO:0000256" key="6">
    <source>
        <dbReference type="ARBA" id="ARBA00022692"/>
    </source>
</evidence>
<proteinExistence type="inferred from homology"/>
<dbReference type="Proteomes" id="UP000095283">
    <property type="component" value="Unplaced"/>
</dbReference>
<evidence type="ECO:0000256" key="7">
    <source>
        <dbReference type="ARBA" id="ARBA00022729"/>
    </source>
</evidence>
<keyword evidence="11" id="KW-1185">Reference proteome</keyword>
<dbReference type="EC" id="2.4.1.17" evidence="3"/>
<evidence type="ECO:0000256" key="4">
    <source>
        <dbReference type="ARBA" id="ARBA00022676"/>
    </source>
</evidence>
<keyword evidence="6" id="KW-0812">Transmembrane</keyword>
<evidence type="ECO:0000256" key="1">
    <source>
        <dbReference type="ARBA" id="ARBA00004141"/>
    </source>
</evidence>
<dbReference type="InterPro" id="IPR007941">
    <property type="entry name" value="DUF726"/>
</dbReference>
<accession>A0A1I7X1E8</accession>
<evidence type="ECO:0000313" key="12">
    <source>
        <dbReference type="WBParaSite" id="Hba_11280"/>
    </source>
</evidence>
<keyword evidence="9" id="KW-0472">Membrane</keyword>
<dbReference type="Pfam" id="PF00201">
    <property type="entry name" value="UDPGT"/>
    <property type="match status" value="1"/>
</dbReference>
<evidence type="ECO:0000256" key="3">
    <source>
        <dbReference type="ARBA" id="ARBA00012544"/>
    </source>
</evidence>
<reference evidence="12" key="1">
    <citation type="submission" date="2016-11" db="UniProtKB">
        <authorList>
            <consortium name="WormBaseParasite"/>
        </authorList>
    </citation>
    <scope>IDENTIFICATION</scope>
</reference>
<evidence type="ECO:0000256" key="10">
    <source>
        <dbReference type="ARBA" id="ARBA00047475"/>
    </source>
</evidence>
<keyword evidence="7" id="KW-0732">Signal</keyword>
<dbReference type="AlphaFoldDB" id="A0A1I7X1E8"/>
<dbReference type="InterPro" id="IPR050271">
    <property type="entry name" value="UDP-glycosyltransferase"/>
</dbReference>
<organism evidence="11 12">
    <name type="scientific">Heterorhabditis bacteriophora</name>
    <name type="common">Entomopathogenic nematode worm</name>
    <dbReference type="NCBI Taxonomy" id="37862"/>
    <lineage>
        <taxon>Eukaryota</taxon>
        <taxon>Metazoa</taxon>
        <taxon>Ecdysozoa</taxon>
        <taxon>Nematoda</taxon>
        <taxon>Chromadorea</taxon>
        <taxon>Rhabditida</taxon>
        <taxon>Rhabditina</taxon>
        <taxon>Rhabditomorpha</taxon>
        <taxon>Strongyloidea</taxon>
        <taxon>Heterorhabditidae</taxon>
        <taxon>Heterorhabditis</taxon>
    </lineage>
</organism>
<dbReference type="PANTHER" id="PTHR48043:SF145">
    <property type="entry name" value="FI06409P-RELATED"/>
    <property type="match status" value="1"/>
</dbReference>
<dbReference type="InterPro" id="IPR002213">
    <property type="entry name" value="UDP_glucos_trans"/>
</dbReference>
<comment type="catalytic activity">
    <reaction evidence="10">
        <text>glucuronate acceptor + UDP-alpha-D-glucuronate = acceptor beta-D-glucuronoside + UDP + H(+)</text>
        <dbReference type="Rhea" id="RHEA:21032"/>
        <dbReference type="ChEBI" id="CHEBI:15378"/>
        <dbReference type="ChEBI" id="CHEBI:58052"/>
        <dbReference type="ChEBI" id="CHEBI:58223"/>
        <dbReference type="ChEBI" id="CHEBI:132367"/>
        <dbReference type="ChEBI" id="CHEBI:132368"/>
        <dbReference type="EC" id="2.4.1.17"/>
    </reaction>
</comment>
<comment type="similarity">
    <text evidence="2">Belongs to the UDP-glycosyltransferase family.</text>
</comment>
<dbReference type="Pfam" id="PF05277">
    <property type="entry name" value="DUF726"/>
    <property type="match status" value="1"/>
</dbReference>
<dbReference type="SUPFAM" id="SSF53756">
    <property type="entry name" value="UDP-Glycosyltransferase/glycogen phosphorylase"/>
    <property type="match status" value="1"/>
</dbReference>
<dbReference type="PANTHER" id="PTHR48043">
    <property type="entry name" value="EG:EG0003.4 PROTEIN-RELATED"/>
    <property type="match status" value="1"/>
</dbReference>
<evidence type="ECO:0000256" key="5">
    <source>
        <dbReference type="ARBA" id="ARBA00022679"/>
    </source>
</evidence>
<sequence length="222" mass="25091">MLFYLLQLGIIEDVILLGAPVTASSKQWAQICRVVGGRVINGYCETDWLLNVVIIVLILINGVRSSDSNLLHRLRESKFDIALHETYDLCSVGIFEVLGISKTIALSALGMTAYLNEVAGLPPLPSFIPGSFTTFIDEMTFTERFLNIKIETEMNYRYWLADNNLWQRFNEHYPGFPNLKDLLKKTGFTETPRPTTNMVQYIGGATLHEPGKIDEVDRCQII</sequence>
<keyword evidence="5" id="KW-0808">Transferase</keyword>
<protein>
    <recommendedName>
        <fullName evidence="3">glucuronosyltransferase</fullName>
        <ecNumber evidence="3">2.4.1.17</ecNumber>
    </recommendedName>
</protein>
<name>A0A1I7X1E8_HETBA</name>